<accession>A0ABZ2K0D0</accession>
<evidence type="ECO:0008006" key="3">
    <source>
        <dbReference type="Google" id="ProtNLM"/>
    </source>
</evidence>
<name>A0ABZ2K0D0_9BACT</name>
<dbReference type="EMBL" id="CP089982">
    <property type="protein sequence ID" value="WXA92192.1"/>
    <property type="molecule type" value="Genomic_DNA"/>
</dbReference>
<gene>
    <name evidence="1" type="ORF">LZC95_37775</name>
</gene>
<proteinExistence type="predicted"/>
<evidence type="ECO:0000313" key="2">
    <source>
        <dbReference type="Proteomes" id="UP001379533"/>
    </source>
</evidence>
<reference evidence="1 2" key="1">
    <citation type="submission" date="2021-12" db="EMBL/GenBank/DDBJ databases">
        <title>Discovery of the Pendulisporaceae a myxobacterial family with distinct sporulation behavior and unique specialized metabolism.</title>
        <authorList>
            <person name="Garcia R."/>
            <person name="Popoff A."/>
            <person name="Bader C.D."/>
            <person name="Loehr J."/>
            <person name="Walesch S."/>
            <person name="Walt C."/>
            <person name="Boldt J."/>
            <person name="Bunk B."/>
            <person name="Haeckl F.J.F.P.J."/>
            <person name="Gunesch A.P."/>
            <person name="Birkelbach J."/>
            <person name="Nuebel U."/>
            <person name="Pietschmann T."/>
            <person name="Bach T."/>
            <person name="Mueller R."/>
        </authorList>
    </citation>
    <scope>NUCLEOTIDE SEQUENCE [LARGE SCALE GENOMIC DNA]</scope>
    <source>
        <strain evidence="1 2">MSr12523</strain>
    </source>
</reference>
<dbReference type="RefSeq" id="WP_394842809.1">
    <property type="nucleotide sequence ID" value="NZ_CP089982.1"/>
</dbReference>
<keyword evidence="2" id="KW-1185">Reference proteome</keyword>
<sequence>MATRIAWVLNLDADLELATLRGYSPKKSVLAAMEPMVARLAGVLLGPNDVLVDGQNARGLPGRAFCPTPRALKILEAAGAVPERHPPVEVLRRVNSRAFASAMGATLPSGRFVTSLDEARVMLGTSPAVGRGWRIKRAFGMTGRGQRPVDVGAASDADIAFVRAGLAEGGVQIEPNVSIVDEYAIHGMLDQEEGTHALGVLVKQRCDARGSWIATERIAEPTSTEQTIGARLVEEAARVAEALVREGYFGPFGIDAYTYRDPSGALALQPRSEINARYTMGFAIGFISGREAAR</sequence>
<protein>
    <recommendedName>
        <fullName evidence="3">ATP-grasp domain-containing protein</fullName>
    </recommendedName>
</protein>
<dbReference type="SUPFAM" id="SSF56059">
    <property type="entry name" value="Glutathione synthetase ATP-binding domain-like"/>
    <property type="match status" value="1"/>
</dbReference>
<evidence type="ECO:0000313" key="1">
    <source>
        <dbReference type="EMBL" id="WXA92192.1"/>
    </source>
</evidence>
<organism evidence="1 2">
    <name type="scientific">Pendulispora brunnea</name>
    <dbReference type="NCBI Taxonomy" id="2905690"/>
    <lineage>
        <taxon>Bacteria</taxon>
        <taxon>Pseudomonadati</taxon>
        <taxon>Myxococcota</taxon>
        <taxon>Myxococcia</taxon>
        <taxon>Myxococcales</taxon>
        <taxon>Sorangiineae</taxon>
        <taxon>Pendulisporaceae</taxon>
        <taxon>Pendulispora</taxon>
    </lineage>
</organism>
<dbReference type="Proteomes" id="UP001379533">
    <property type="component" value="Chromosome"/>
</dbReference>